<protein>
    <recommendedName>
        <fullName evidence="10">Transmembrane protein 33</fullName>
    </recommendedName>
</protein>
<feature type="compositionally biased region" description="Low complexity" evidence="6">
    <location>
        <begin position="10"/>
        <end position="20"/>
    </location>
</feature>
<keyword evidence="3 7" id="KW-0812">Transmembrane</keyword>
<evidence type="ECO:0000256" key="3">
    <source>
        <dbReference type="ARBA" id="ARBA00022692"/>
    </source>
</evidence>
<evidence type="ECO:0000256" key="6">
    <source>
        <dbReference type="SAM" id="MobiDB-lite"/>
    </source>
</evidence>
<dbReference type="Proteomes" id="UP001347796">
    <property type="component" value="Unassembled WGS sequence"/>
</dbReference>
<evidence type="ECO:0000313" key="8">
    <source>
        <dbReference type="EMBL" id="KAK6168348.1"/>
    </source>
</evidence>
<gene>
    <name evidence="8" type="ORF">SNE40_020902</name>
</gene>
<evidence type="ECO:0008006" key="10">
    <source>
        <dbReference type="Google" id="ProtNLM"/>
    </source>
</evidence>
<evidence type="ECO:0000256" key="4">
    <source>
        <dbReference type="ARBA" id="ARBA00022989"/>
    </source>
</evidence>
<evidence type="ECO:0000256" key="2">
    <source>
        <dbReference type="ARBA" id="ARBA00007322"/>
    </source>
</evidence>
<keyword evidence="9" id="KW-1185">Reference proteome</keyword>
<dbReference type="Pfam" id="PF03661">
    <property type="entry name" value="TMEM33_Pom33"/>
    <property type="match status" value="1"/>
</dbReference>
<dbReference type="EMBL" id="JAZGQO010000016">
    <property type="protein sequence ID" value="KAK6168348.1"/>
    <property type="molecule type" value="Genomic_DNA"/>
</dbReference>
<feature type="transmembrane region" description="Helical" evidence="7">
    <location>
        <begin position="182"/>
        <end position="206"/>
    </location>
</feature>
<feature type="transmembrane region" description="Helical" evidence="7">
    <location>
        <begin position="112"/>
        <end position="138"/>
    </location>
</feature>
<dbReference type="GO" id="GO:0016020">
    <property type="term" value="C:membrane"/>
    <property type="evidence" value="ECO:0007669"/>
    <property type="project" value="UniProtKB-SubCell"/>
</dbReference>
<organism evidence="8 9">
    <name type="scientific">Patella caerulea</name>
    <name type="common">Rayed Mediterranean limpet</name>
    <dbReference type="NCBI Taxonomy" id="87958"/>
    <lineage>
        <taxon>Eukaryota</taxon>
        <taxon>Metazoa</taxon>
        <taxon>Spiralia</taxon>
        <taxon>Lophotrochozoa</taxon>
        <taxon>Mollusca</taxon>
        <taxon>Gastropoda</taxon>
        <taxon>Patellogastropoda</taxon>
        <taxon>Patelloidea</taxon>
        <taxon>Patellidae</taxon>
        <taxon>Patella</taxon>
    </lineage>
</organism>
<comment type="similarity">
    <text evidence="2">Belongs to the PER33/POM33 family.</text>
</comment>
<proteinExistence type="inferred from homology"/>
<comment type="subcellular location">
    <subcellularLocation>
        <location evidence="1">Membrane</location>
        <topology evidence="1">Multi-pass membrane protein</topology>
    </subcellularLocation>
</comment>
<accession>A0AAN8J0W6</accession>
<dbReference type="GO" id="GO:0005783">
    <property type="term" value="C:endoplasmic reticulum"/>
    <property type="evidence" value="ECO:0007669"/>
    <property type="project" value="TreeGrafter"/>
</dbReference>
<evidence type="ECO:0000256" key="1">
    <source>
        <dbReference type="ARBA" id="ARBA00004141"/>
    </source>
</evidence>
<dbReference type="InterPro" id="IPR051645">
    <property type="entry name" value="PER33/POM33_regulator"/>
</dbReference>
<reference evidence="8 9" key="1">
    <citation type="submission" date="2024-01" db="EMBL/GenBank/DDBJ databases">
        <title>The genome of the rayed Mediterranean limpet Patella caerulea (Linnaeus, 1758).</title>
        <authorList>
            <person name="Anh-Thu Weber A."/>
            <person name="Halstead-Nussloch G."/>
        </authorList>
    </citation>
    <scope>NUCLEOTIDE SEQUENCE [LARGE SCALE GENOMIC DNA]</scope>
    <source>
        <strain evidence="8">AATW-2023a</strain>
        <tissue evidence="8">Whole specimen</tissue>
    </source>
</reference>
<dbReference type="PANTHER" id="PTHR12703:SF4">
    <property type="entry name" value="TRANSMEMBRANE PROTEIN 33"/>
    <property type="match status" value="1"/>
</dbReference>
<evidence type="ECO:0000256" key="5">
    <source>
        <dbReference type="ARBA" id="ARBA00023136"/>
    </source>
</evidence>
<sequence length="267" mass="30192">MADATTDNENTNSNAGTNNTAPPPTGSQSTSVIQHMMANKVDAGLWLTRLITVVFTILFILPLLGGDPYSFYQRALISCAASSALRLHQRIPNFQLSREFLGRLFLEDSCHYLVYAILFINIYPITMALIPAFLFALLHACSYTKTILNLMGPQSMMFLRHMIAKLEQQQTNVLRFIACNEIFLMPAIIILSFTGKASLFMPFVYYRFLSMRYASRRNPYCRTLFSELKLTIEYLCAKPQCPQIVKTGLYKCIALVTRLAPQPDTAQ</sequence>
<keyword evidence="5 7" id="KW-0472">Membrane</keyword>
<evidence type="ECO:0000313" key="9">
    <source>
        <dbReference type="Proteomes" id="UP001347796"/>
    </source>
</evidence>
<dbReference type="PANTHER" id="PTHR12703">
    <property type="entry name" value="TRANSMEMBRANE PROTEIN 33"/>
    <property type="match status" value="1"/>
</dbReference>
<name>A0AAN8J0W6_PATCE</name>
<dbReference type="GO" id="GO:0061024">
    <property type="term" value="P:membrane organization"/>
    <property type="evidence" value="ECO:0007669"/>
    <property type="project" value="TreeGrafter"/>
</dbReference>
<keyword evidence="4 7" id="KW-1133">Transmembrane helix</keyword>
<comment type="caution">
    <text evidence="8">The sequence shown here is derived from an EMBL/GenBank/DDBJ whole genome shotgun (WGS) entry which is preliminary data.</text>
</comment>
<feature type="region of interest" description="Disordered" evidence="6">
    <location>
        <begin position="1"/>
        <end position="30"/>
    </location>
</feature>
<dbReference type="InterPro" id="IPR005344">
    <property type="entry name" value="TMEM33/Pom33"/>
</dbReference>
<dbReference type="GO" id="GO:0071786">
    <property type="term" value="P:endoplasmic reticulum tubular network organization"/>
    <property type="evidence" value="ECO:0007669"/>
    <property type="project" value="TreeGrafter"/>
</dbReference>
<feature type="transmembrane region" description="Helical" evidence="7">
    <location>
        <begin position="46"/>
        <end position="65"/>
    </location>
</feature>
<evidence type="ECO:0000256" key="7">
    <source>
        <dbReference type="SAM" id="Phobius"/>
    </source>
</evidence>
<dbReference type="AlphaFoldDB" id="A0AAN8J0W6"/>